<organism evidence="1">
    <name type="scientific">Arthrobacter saudimassiliensis</name>
    <dbReference type="NCBI Taxonomy" id="1461584"/>
    <lineage>
        <taxon>Bacteria</taxon>
        <taxon>Bacillati</taxon>
        <taxon>Actinomycetota</taxon>
        <taxon>Actinomycetes</taxon>
        <taxon>Micrococcales</taxon>
        <taxon>Micrococcaceae</taxon>
        <taxon>Arthrobacter</taxon>
    </lineage>
</organism>
<name>A0A078MSP0_9MICC</name>
<sequence length="335" mass="36338">MHIVVPRGFEAYTRVFHPVQRDWPTGSGWDRQPPDWPDVRAPSYQQPTIEDESIRWSAVAEAMGTTMHPLAQFNRLIKPAIESPYGPLDAQGRRYSEPQQGNLAAEVLARVCLHLAAHTATPNGGVAAIWEGYGGLTSSAGYAQLEVSWSEKTDAEADVEVEADAGVEAEAEAGSRLDANPTADNPDSAWAWTSLEEAQRRGLGVGPQGTDPLAGNPPPGSGLLPADVVLAPTLDLPDRSYYLFAAGVRFFQDPAWVERVSWHHVPWFPQSPNMLWPADHAWVLVSEIDFDSTVVAGSRGLIAALVADPEIEALPLPEGADLSWDADELNRPDLS</sequence>
<proteinExistence type="predicted"/>
<dbReference type="PATRIC" id="fig|1461584.3.peg.2641"/>
<protein>
    <submittedName>
        <fullName evidence="1">Uncharacterized protein</fullName>
    </submittedName>
</protein>
<reference evidence="1" key="1">
    <citation type="submission" date="2014-07" db="EMBL/GenBank/DDBJ databases">
        <authorList>
            <person name="Urmite Genomes Urmite Genomes"/>
        </authorList>
    </citation>
    <scope>NUCLEOTIDE SEQUENCE</scope>
    <source>
        <strain evidence="1">11W110_air</strain>
    </source>
</reference>
<accession>A0A078MSP0</accession>
<dbReference type="EMBL" id="LN483072">
    <property type="protein sequence ID" value="CEA09300.1"/>
    <property type="molecule type" value="Genomic_DNA"/>
</dbReference>
<evidence type="ECO:0000313" key="1">
    <source>
        <dbReference type="EMBL" id="CEA09300.1"/>
    </source>
</evidence>
<gene>
    <name evidence="1" type="ORF">BN1051_02668</name>
</gene>
<dbReference type="AlphaFoldDB" id="A0A078MSP0"/>